<evidence type="ECO:0000313" key="3">
    <source>
        <dbReference type="EMBL" id="NYE37924.1"/>
    </source>
</evidence>
<dbReference type="GO" id="GO:0003885">
    <property type="term" value="F:D-arabinono-1,4-lactone oxidase activity"/>
    <property type="evidence" value="ECO:0007669"/>
    <property type="project" value="InterPro"/>
</dbReference>
<dbReference type="Proteomes" id="UP000549911">
    <property type="component" value="Unassembled WGS sequence"/>
</dbReference>
<feature type="domain" description="FAD-binding PCMH-type" evidence="2">
    <location>
        <begin position="17"/>
        <end position="187"/>
    </location>
</feature>
<reference evidence="3 4" key="2">
    <citation type="submission" date="2020-08" db="EMBL/GenBank/DDBJ databases">
        <title>The Agave Microbiome: Exploring the role of microbial communities in plant adaptations to desert environments.</title>
        <authorList>
            <person name="Partida-Martinez L.P."/>
        </authorList>
    </citation>
    <scope>NUCLEOTIDE SEQUENCE [LARGE SCALE GENOMIC DNA]</scope>
    <source>
        <strain evidence="3 4">AT2.17</strain>
    </source>
</reference>
<dbReference type="Gene3D" id="3.30.70.2530">
    <property type="match status" value="1"/>
</dbReference>
<dbReference type="InterPro" id="IPR010031">
    <property type="entry name" value="FAD_lactone_oxidase-like"/>
</dbReference>
<dbReference type="EMBL" id="JACCBW010000003">
    <property type="protein sequence ID" value="NYE37924.1"/>
    <property type="molecule type" value="Genomic_DNA"/>
</dbReference>
<dbReference type="Gene3D" id="1.10.45.10">
    <property type="entry name" value="Vanillyl-alcohol Oxidase, Chain A, domain 4"/>
    <property type="match status" value="1"/>
</dbReference>
<dbReference type="InterPro" id="IPR016171">
    <property type="entry name" value="Vanillyl_alc_oxidase_C-sub2"/>
</dbReference>
<protein>
    <submittedName>
        <fullName evidence="3">FAD-linked oxidoreductase</fullName>
    </submittedName>
</protein>
<dbReference type="PROSITE" id="PS51387">
    <property type="entry name" value="FAD_PCMH"/>
    <property type="match status" value="1"/>
</dbReference>
<dbReference type="GO" id="GO:0080049">
    <property type="term" value="F:L-gulono-1,4-lactone dehydrogenase activity"/>
    <property type="evidence" value="ECO:0007669"/>
    <property type="project" value="TreeGrafter"/>
</dbReference>
<dbReference type="InterPro" id="IPR036318">
    <property type="entry name" value="FAD-bd_PCMH-like_sf"/>
</dbReference>
<keyword evidence="4" id="KW-1185">Reference proteome</keyword>
<proteinExistence type="predicted"/>
<dbReference type="AlphaFoldDB" id="A0A7Y9H4S3"/>
<evidence type="ECO:0000313" key="4">
    <source>
        <dbReference type="Proteomes" id="UP000549911"/>
    </source>
</evidence>
<dbReference type="GO" id="GO:0071949">
    <property type="term" value="F:FAD binding"/>
    <property type="evidence" value="ECO:0007669"/>
    <property type="project" value="InterPro"/>
</dbReference>
<evidence type="ECO:0000256" key="1">
    <source>
        <dbReference type="ARBA" id="ARBA00023002"/>
    </source>
</evidence>
<dbReference type="Pfam" id="PF04030">
    <property type="entry name" value="ALO"/>
    <property type="match status" value="1"/>
</dbReference>
<dbReference type="InterPro" id="IPR007173">
    <property type="entry name" value="ALO_C"/>
</dbReference>
<keyword evidence="1" id="KW-0560">Oxidoreductase</keyword>
<dbReference type="Pfam" id="PF01565">
    <property type="entry name" value="FAD_binding_4"/>
    <property type="match status" value="1"/>
</dbReference>
<dbReference type="SUPFAM" id="SSF56176">
    <property type="entry name" value="FAD-binding/transporter-associated domain-like"/>
    <property type="match status" value="1"/>
</dbReference>
<gene>
    <name evidence="3" type="ORF">F4692_003069</name>
</gene>
<comment type="caution">
    <text evidence="3">The sequence shown here is derived from an EMBL/GenBank/DDBJ whole genome shotgun (WGS) entry which is preliminary data.</text>
</comment>
<dbReference type="PANTHER" id="PTHR43762">
    <property type="entry name" value="L-GULONOLACTONE OXIDASE"/>
    <property type="match status" value="1"/>
</dbReference>
<dbReference type="Gene3D" id="3.30.70.2520">
    <property type="match status" value="1"/>
</dbReference>
<dbReference type="Gene3D" id="3.30.43.10">
    <property type="entry name" value="Uridine Diphospho-n-acetylenolpyruvylglucosamine Reductase, domain 2"/>
    <property type="match status" value="1"/>
</dbReference>
<evidence type="ECO:0000259" key="2">
    <source>
        <dbReference type="PROSITE" id="PS51387"/>
    </source>
</evidence>
<dbReference type="RefSeq" id="WP_179620567.1">
    <property type="nucleotide sequence ID" value="NZ_JACCBW010000003.1"/>
</dbReference>
<dbReference type="InterPro" id="IPR006094">
    <property type="entry name" value="Oxid_FAD_bind_N"/>
</dbReference>
<dbReference type="PIRSF" id="PIRSF000136">
    <property type="entry name" value="LGO_GLO"/>
    <property type="match status" value="1"/>
</dbReference>
<dbReference type="PANTHER" id="PTHR43762:SF1">
    <property type="entry name" value="D-ARABINONO-1,4-LACTONE OXIDASE"/>
    <property type="match status" value="1"/>
</dbReference>
<dbReference type="Gene3D" id="3.30.465.10">
    <property type="match status" value="1"/>
</dbReference>
<name>A0A7Y9H4S3_9ACTN</name>
<dbReference type="InterPro" id="IPR016169">
    <property type="entry name" value="FAD-bd_PCMH_sub2"/>
</dbReference>
<sequence length="440" mass="48249">MTSPVHGHLWRNWSGLEEAVPRHVETPAAVGAVVAAVRRAREAGTTVKMTGTGHSFTAIAAPEHTLLRPEAMTGILDVDREAMTVTARAGTPLKDLNLALERLGLSLHNMGDIAEQTLAGATSTGTHGTGGTAAGLAAQLAGLELVTGTGEVLRASAEENPDVLEVARVGLGALGIVTSLTFHVEPLFVVEAHEQPMGWDEALGSYDEMVAAAHHVDMYWFPHTDRLVVKQNVRTDLDPGEQQPPSRLAAWWEDELVSNTVFGGLCRLGERVPALVPRINRVAGRALSERRYSDLAHRVFVTPRRVRFREMEYAVPRQVGLDVLRECRRMIDASDWRVAFPVEIRTAPADDIALSTSHGRDSFYLAFHVPAGTDHRAYFGGLEPLLREAGGRPHWGKVHTRTAADLAPVYDRFDDFLAMRDRLDPDRVFANDYLRRVLGP</sequence>
<reference evidence="3 4" key="1">
    <citation type="submission" date="2020-07" db="EMBL/GenBank/DDBJ databases">
        <authorList>
            <person name="Partida-Martinez L."/>
            <person name="Huntemann M."/>
            <person name="Clum A."/>
            <person name="Wang J."/>
            <person name="Palaniappan K."/>
            <person name="Ritter S."/>
            <person name="Chen I.-M."/>
            <person name="Stamatis D."/>
            <person name="Reddy T."/>
            <person name="O'Malley R."/>
            <person name="Daum C."/>
            <person name="Shapiro N."/>
            <person name="Ivanova N."/>
            <person name="Kyrpides N."/>
            <person name="Woyke T."/>
        </authorList>
    </citation>
    <scope>NUCLEOTIDE SEQUENCE [LARGE SCALE GENOMIC DNA]</scope>
    <source>
        <strain evidence="3 4">AT2.17</strain>
    </source>
</reference>
<dbReference type="GO" id="GO:0016020">
    <property type="term" value="C:membrane"/>
    <property type="evidence" value="ECO:0007669"/>
    <property type="project" value="InterPro"/>
</dbReference>
<dbReference type="InterPro" id="IPR016167">
    <property type="entry name" value="FAD-bd_PCMH_sub1"/>
</dbReference>
<accession>A0A7Y9H4S3</accession>
<organism evidence="3 4">
    <name type="scientific">Nocardioides cavernae</name>
    <dbReference type="NCBI Taxonomy" id="1921566"/>
    <lineage>
        <taxon>Bacteria</taxon>
        <taxon>Bacillati</taxon>
        <taxon>Actinomycetota</taxon>
        <taxon>Actinomycetes</taxon>
        <taxon>Propionibacteriales</taxon>
        <taxon>Nocardioidaceae</taxon>
        <taxon>Nocardioides</taxon>
    </lineage>
</organism>
<dbReference type="InterPro" id="IPR016166">
    <property type="entry name" value="FAD-bd_PCMH"/>
</dbReference>
<dbReference type="NCBIfam" id="TIGR01679">
    <property type="entry name" value="bact_FAD_ox"/>
    <property type="match status" value="1"/>
</dbReference>